<dbReference type="Proteomes" id="UP000317422">
    <property type="component" value="Unassembled WGS sequence"/>
</dbReference>
<dbReference type="EMBL" id="VFQC01000001">
    <property type="protein sequence ID" value="TQN30185.1"/>
    <property type="molecule type" value="Genomic_DNA"/>
</dbReference>
<name>A0A543NEE5_9ACTN</name>
<dbReference type="InterPro" id="IPR036689">
    <property type="entry name" value="ESAT-6-like_sf"/>
</dbReference>
<accession>A0A543NEE5</accession>
<sequence length="111" mass="11769">MSRWDFGEQTLTTLARSTSGSSDELADLITQLIQAAEPLSGKFNGAGKAAFDSFKARSDEITADLKAGLGSINEGQYGMQSAFSTGNQTMADDANRNMSTANFDAAKFKTV</sequence>
<evidence type="ECO:0000313" key="2">
    <source>
        <dbReference type="Proteomes" id="UP000317422"/>
    </source>
</evidence>
<dbReference type="SUPFAM" id="SSF140453">
    <property type="entry name" value="EsxAB dimer-like"/>
    <property type="match status" value="1"/>
</dbReference>
<comment type="caution">
    <text evidence="1">The sequence shown here is derived from an EMBL/GenBank/DDBJ whole genome shotgun (WGS) entry which is preliminary data.</text>
</comment>
<dbReference type="RefSeq" id="WP_141921463.1">
    <property type="nucleotide sequence ID" value="NZ_VFQC01000001.1"/>
</dbReference>
<gene>
    <name evidence="1" type="ORF">FHX37_0046</name>
</gene>
<proteinExistence type="predicted"/>
<dbReference type="AlphaFoldDB" id="A0A543NEE5"/>
<dbReference type="OrthoDB" id="3826998at2"/>
<reference evidence="1 2" key="1">
    <citation type="submission" date="2019-06" db="EMBL/GenBank/DDBJ databases">
        <title>Sequencing the genomes of 1000 actinobacteria strains.</title>
        <authorList>
            <person name="Klenk H.-P."/>
        </authorList>
    </citation>
    <scope>NUCLEOTIDE SEQUENCE [LARGE SCALE GENOMIC DNA]</scope>
    <source>
        <strain evidence="1 2">DSM 45015</strain>
    </source>
</reference>
<protein>
    <submittedName>
        <fullName evidence="1">Uncharacterized protein</fullName>
    </submittedName>
</protein>
<evidence type="ECO:0000313" key="1">
    <source>
        <dbReference type="EMBL" id="TQN30185.1"/>
    </source>
</evidence>
<organism evidence="1 2">
    <name type="scientific">Haloactinospora alba</name>
    <dbReference type="NCBI Taxonomy" id="405555"/>
    <lineage>
        <taxon>Bacteria</taxon>
        <taxon>Bacillati</taxon>
        <taxon>Actinomycetota</taxon>
        <taxon>Actinomycetes</taxon>
        <taxon>Streptosporangiales</taxon>
        <taxon>Nocardiopsidaceae</taxon>
        <taxon>Haloactinospora</taxon>
    </lineage>
</organism>
<dbReference type="Gene3D" id="1.10.287.1060">
    <property type="entry name" value="ESAT-6-like"/>
    <property type="match status" value="1"/>
</dbReference>
<keyword evidence="2" id="KW-1185">Reference proteome</keyword>